<protein>
    <submittedName>
        <fullName evidence="10">Methyl-accepting chemotaxis protein I</fullName>
    </submittedName>
</protein>
<comment type="similarity">
    <text evidence="3">Belongs to the methyl-accepting chemotaxis (MCP) protein family.</text>
</comment>
<dbReference type="CDD" id="cd11386">
    <property type="entry name" value="MCP_signal"/>
    <property type="match status" value="1"/>
</dbReference>
<accession>A0A238KR18</accession>
<dbReference type="EMBL" id="FXYH01000011">
    <property type="protein sequence ID" value="SMX45263.1"/>
    <property type="molecule type" value="Genomic_DNA"/>
</dbReference>
<feature type="compositionally biased region" description="Polar residues" evidence="6">
    <location>
        <begin position="622"/>
        <end position="642"/>
    </location>
</feature>
<evidence type="ECO:0000256" key="3">
    <source>
        <dbReference type="ARBA" id="ARBA00029447"/>
    </source>
</evidence>
<dbReference type="RefSeq" id="WP_245910848.1">
    <property type="nucleotide sequence ID" value="NZ_FXYH01000011.1"/>
</dbReference>
<dbReference type="CDD" id="cd06225">
    <property type="entry name" value="HAMP"/>
    <property type="match status" value="1"/>
</dbReference>
<dbReference type="InterPro" id="IPR003660">
    <property type="entry name" value="HAMP_dom"/>
</dbReference>
<evidence type="ECO:0000259" key="9">
    <source>
        <dbReference type="PROSITE" id="PS50885"/>
    </source>
</evidence>
<feature type="domain" description="Methyl-accepting transducer" evidence="8">
    <location>
        <begin position="332"/>
        <end position="561"/>
    </location>
</feature>
<dbReference type="InterPro" id="IPR004090">
    <property type="entry name" value="Chemotax_Me-accpt_rcpt"/>
</dbReference>
<dbReference type="InterPro" id="IPR004089">
    <property type="entry name" value="MCPsignal_dom"/>
</dbReference>
<comment type="subcellular location">
    <subcellularLocation>
        <location evidence="1">Membrane</location>
    </subcellularLocation>
</comment>
<sequence>MSRFSIRIQVFALAGAFLTLMVSSVFFGVVSNTRVGGFVVESSHTAEIDIKVSQVQSNTERALLNVLMIDRGEQAAFDGLEDNLTSAVAGIDTALVLISEYTGQQDVYLDVSAALSSARDDLAGLLADMPQIRVALGHERSRDFRNRVIPLLQGGLDVLAHEHSVLSEKSETASANTLELVSKSTLLMSVALAVSTVIGLGLALAFGRMLVNPIQRAATSVGRIAAKDYETAVSDINRKDEMGEIARQLDILRNKMAKGQAAAAKVSQESDRRIELFETLGHSMKNLKSGALQDRIVVEDWDDLGGGYVHLCQDFNELAMSLEELVESLRGSAKTVEGNSCELSTMSDEMSRRAEVQAATLEESAAALDELSESVQNAACRAQEADDKVGEGRRRAEEGGEVMTRAMEAMSSIAASSEQITQIIGVIDDIAFQTNLLALNAGVEAARAGETGKGFAVVASEVRGLAQRAAESASEIKDLVLNSTAQVEDGEKLVQQTSVTLGQIVESVTSVSEMVAGIAIASREQASAVKEINVGVAELDKVTQQNAAMVGNATASSQALNHEATRLTELLERFAGGEIPQDDILHTENVPGHEFGTAHYGDDDNSDWRGQDASAHGEQVENPGQQAYMNTSADWDDQPNNSEAKEPDIETWSQDVVEPDPVPMEPHQPAMAANADQWKDF</sequence>
<name>A0A238KR18_9RHOB</name>
<feature type="domain" description="HAMP" evidence="9">
    <location>
        <begin position="208"/>
        <end position="261"/>
    </location>
</feature>
<keyword evidence="2" id="KW-0145">Chemotaxis</keyword>
<keyword evidence="7" id="KW-0812">Transmembrane</keyword>
<keyword evidence="7" id="KW-0472">Membrane</keyword>
<dbReference type="AlphaFoldDB" id="A0A238KR18"/>
<gene>
    <name evidence="10" type="primary">tsr_3</name>
    <name evidence="10" type="ORF">PEV8663_02998</name>
</gene>
<dbReference type="PROSITE" id="PS50111">
    <property type="entry name" value="CHEMOTAXIS_TRANSDUC_2"/>
    <property type="match status" value="1"/>
</dbReference>
<dbReference type="Proteomes" id="UP000220836">
    <property type="component" value="Unassembled WGS sequence"/>
</dbReference>
<evidence type="ECO:0000256" key="4">
    <source>
        <dbReference type="PROSITE-ProRule" id="PRU00284"/>
    </source>
</evidence>
<feature type="coiled-coil region" evidence="5">
    <location>
        <begin position="361"/>
        <end position="388"/>
    </location>
</feature>
<evidence type="ECO:0000256" key="6">
    <source>
        <dbReference type="SAM" id="MobiDB-lite"/>
    </source>
</evidence>
<dbReference type="Pfam" id="PF00672">
    <property type="entry name" value="HAMP"/>
    <property type="match status" value="1"/>
</dbReference>
<proteinExistence type="inferred from homology"/>
<feature type="transmembrane region" description="Helical" evidence="7">
    <location>
        <begin position="186"/>
        <end position="206"/>
    </location>
</feature>
<dbReference type="PRINTS" id="PR00260">
    <property type="entry name" value="CHEMTRNSDUCR"/>
</dbReference>
<dbReference type="InterPro" id="IPR051310">
    <property type="entry name" value="MCP_chemotaxis"/>
</dbReference>
<dbReference type="GO" id="GO:0006935">
    <property type="term" value="P:chemotaxis"/>
    <property type="evidence" value="ECO:0007669"/>
    <property type="project" value="UniProtKB-KW"/>
</dbReference>
<organism evidence="10 11">
    <name type="scientific">Pelagimonas varians</name>
    <dbReference type="NCBI Taxonomy" id="696760"/>
    <lineage>
        <taxon>Bacteria</taxon>
        <taxon>Pseudomonadati</taxon>
        <taxon>Pseudomonadota</taxon>
        <taxon>Alphaproteobacteria</taxon>
        <taxon>Rhodobacterales</taxon>
        <taxon>Roseobacteraceae</taxon>
        <taxon>Pelagimonas</taxon>
    </lineage>
</organism>
<feature type="region of interest" description="Disordered" evidence="6">
    <location>
        <begin position="583"/>
        <end position="681"/>
    </location>
</feature>
<dbReference type="PANTHER" id="PTHR43531">
    <property type="entry name" value="PROTEIN ICFG"/>
    <property type="match status" value="1"/>
</dbReference>
<evidence type="ECO:0000256" key="1">
    <source>
        <dbReference type="ARBA" id="ARBA00004370"/>
    </source>
</evidence>
<dbReference type="SUPFAM" id="SSF58104">
    <property type="entry name" value="Methyl-accepting chemotaxis protein (MCP) signaling domain"/>
    <property type="match status" value="1"/>
</dbReference>
<dbReference type="Pfam" id="PF00015">
    <property type="entry name" value="MCPsignal"/>
    <property type="match status" value="1"/>
</dbReference>
<evidence type="ECO:0000256" key="5">
    <source>
        <dbReference type="SAM" id="Coils"/>
    </source>
</evidence>
<keyword evidence="11" id="KW-1185">Reference proteome</keyword>
<reference evidence="10 11" key="1">
    <citation type="submission" date="2017-05" db="EMBL/GenBank/DDBJ databases">
        <authorList>
            <person name="Song R."/>
            <person name="Chenine A.L."/>
            <person name="Ruprecht R.M."/>
        </authorList>
    </citation>
    <scope>NUCLEOTIDE SEQUENCE [LARGE SCALE GENOMIC DNA]</scope>
    <source>
        <strain evidence="10 11">CECT 8663</strain>
    </source>
</reference>
<dbReference type="FunFam" id="1.10.287.950:FF:000001">
    <property type="entry name" value="Methyl-accepting chemotaxis sensory transducer"/>
    <property type="match status" value="1"/>
</dbReference>
<feature type="compositionally biased region" description="Basic and acidic residues" evidence="6">
    <location>
        <begin position="600"/>
        <end position="610"/>
    </location>
</feature>
<dbReference type="Gene3D" id="6.10.340.10">
    <property type="match status" value="1"/>
</dbReference>
<dbReference type="GO" id="GO:0007165">
    <property type="term" value="P:signal transduction"/>
    <property type="evidence" value="ECO:0007669"/>
    <property type="project" value="UniProtKB-KW"/>
</dbReference>
<dbReference type="SMART" id="SM00283">
    <property type="entry name" value="MA"/>
    <property type="match status" value="1"/>
</dbReference>
<evidence type="ECO:0000313" key="11">
    <source>
        <dbReference type="Proteomes" id="UP000220836"/>
    </source>
</evidence>
<dbReference type="GO" id="GO:0016020">
    <property type="term" value="C:membrane"/>
    <property type="evidence" value="ECO:0007669"/>
    <property type="project" value="UniProtKB-SubCell"/>
</dbReference>
<evidence type="ECO:0000256" key="2">
    <source>
        <dbReference type="ARBA" id="ARBA00022500"/>
    </source>
</evidence>
<evidence type="ECO:0000313" key="10">
    <source>
        <dbReference type="EMBL" id="SMX45263.1"/>
    </source>
</evidence>
<evidence type="ECO:0000259" key="8">
    <source>
        <dbReference type="PROSITE" id="PS50111"/>
    </source>
</evidence>
<dbReference type="SMART" id="SM00304">
    <property type="entry name" value="HAMP"/>
    <property type="match status" value="2"/>
</dbReference>
<dbReference type="PROSITE" id="PS50885">
    <property type="entry name" value="HAMP"/>
    <property type="match status" value="1"/>
</dbReference>
<evidence type="ECO:0000256" key="7">
    <source>
        <dbReference type="SAM" id="Phobius"/>
    </source>
</evidence>
<keyword evidence="4" id="KW-0807">Transducer</keyword>
<dbReference type="GO" id="GO:0004888">
    <property type="term" value="F:transmembrane signaling receptor activity"/>
    <property type="evidence" value="ECO:0007669"/>
    <property type="project" value="InterPro"/>
</dbReference>
<keyword evidence="5" id="KW-0175">Coiled coil</keyword>
<keyword evidence="7" id="KW-1133">Transmembrane helix</keyword>
<dbReference type="PANTHER" id="PTHR43531:SF11">
    <property type="entry name" value="METHYL-ACCEPTING CHEMOTAXIS PROTEIN 3"/>
    <property type="match status" value="1"/>
</dbReference>
<dbReference type="Gene3D" id="1.10.287.950">
    <property type="entry name" value="Methyl-accepting chemotaxis protein"/>
    <property type="match status" value="1"/>
</dbReference>